<dbReference type="CDD" id="cd00920">
    <property type="entry name" value="Cupredoxin"/>
    <property type="match status" value="1"/>
</dbReference>
<dbReference type="AlphaFoldDB" id="A0AAJ0CD31"/>
<feature type="compositionally biased region" description="Polar residues" evidence="1">
    <location>
        <begin position="63"/>
        <end position="75"/>
    </location>
</feature>
<keyword evidence="4" id="KW-1185">Reference proteome</keyword>
<evidence type="ECO:0008006" key="5">
    <source>
        <dbReference type="Google" id="ProtNLM"/>
    </source>
</evidence>
<dbReference type="SUPFAM" id="SSF49503">
    <property type="entry name" value="Cupredoxins"/>
    <property type="match status" value="1"/>
</dbReference>
<comment type="caution">
    <text evidence="3">The sequence shown here is derived from an EMBL/GenBank/DDBJ whole genome shotgun (WGS) entry which is preliminary data.</text>
</comment>
<keyword evidence="2" id="KW-0732">Signal</keyword>
<evidence type="ECO:0000256" key="2">
    <source>
        <dbReference type="SAM" id="SignalP"/>
    </source>
</evidence>
<feature type="region of interest" description="Disordered" evidence="1">
    <location>
        <begin position="63"/>
        <end position="83"/>
    </location>
</feature>
<accession>A0AAJ0CD31</accession>
<dbReference type="InterPro" id="IPR052953">
    <property type="entry name" value="Ser-rich/MCO-related"/>
</dbReference>
<organism evidence="3 4">
    <name type="scientific">Conoideocrella luteorostrata</name>
    <dbReference type="NCBI Taxonomy" id="1105319"/>
    <lineage>
        <taxon>Eukaryota</taxon>
        <taxon>Fungi</taxon>
        <taxon>Dikarya</taxon>
        <taxon>Ascomycota</taxon>
        <taxon>Pezizomycotina</taxon>
        <taxon>Sordariomycetes</taxon>
        <taxon>Hypocreomycetidae</taxon>
        <taxon>Hypocreales</taxon>
        <taxon>Clavicipitaceae</taxon>
        <taxon>Conoideocrella</taxon>
    </lineage>
</organism>
<proteinExistence type="predicted"/>
<evidence type="ECO:0000313" key="4">
    <source>
        <dbReference type="Proteomes" id="UP001251528"/>
    </source>
</evidence>
<dbReference type="InterPro" id="IPR008972">
    <property type="entry name" value="Cupredoxin"/>
</dbReference>
<name>A0AAJ0CD31_9HYPO</name>
<evidence type="ECO:0000313" key="3">
    <source>
        <dbReference type="EMBL" id="KAK2589653.1"/>
    </source>
</evidence>
<dbReference type="EMBL" id="JASWJB010000588">
    <property type="protein sequence ID" value="KAK2589653.1"/>
    <property type="molecule type" value="Genomic_DNA"/>
</dbReference>
<dbReference type="PANTHER" id="PTHR34883:SF17">
    <property type="entry name" value="CUPREDOXIN"/>
    <property type="match status" value="1"/>
</dbReference>
<sequence length="179" mass="18705">MAIALLSTLSSLVVSAPHNTPTSNKLIPVVVGGAQSLFVPNVVRAKVGDVIQFQFSNGNHTVTQSDETSGCQPLQKTKPDAVHSGHIPFQEGQKEVGTFNMPVANTEPMFLYCATGPHCQIGQVMVVNPMNEEQVVNYAKVSAAAKENVDGAGVTGGAVGKIPVEAAAFIPAQKPEKKG</sequence>
<feature type="signal peptide" evidence="2">
    <location>
        <begin position="1"/>
        <end position="15"/>
    </location>
</feature>
<protein>
    <recommendedName>
        <fullName evidence="5">Extracellular serine-rich protein</fullName>
    </recommendedName>
</protein>
<gene>
    <name evidence="3" type="ORF">QQS21_012668</name>
</gene>
<reference evidence="3" key="1">
    <citation type="submission" date="2023-06" db="EMBL/GenBank/DDBJ databases">
        <title>Conoideocrella luteorostrata (Hypocreales: Clavicipitaceae), a potential biocontrol fungus for elongate hemlock scale in United States Christmas tree production areas.</title>
        <authorList>
            <person name="Barrett H."/>
            <person name="Lovett B."/>
            <person name="Macias A.M."/>
            <person name="Stajich J.E."/>
            <person name="Kasson M.T."/>
        </authorList>
    </citation>
    <scope>NUCLEOTIDE SEQUENCE</scope>
    <source>
        <strain evidence="3">ARSEF 14590</strain>
    </source>
</reference>
<evidence type="ECO:0000256" key="1">
    <source>
        <dbReference type="SAM" id="MobiDB-lite"/>
    </source>
</evidence>
<feature type="chain" id="PRO_5042508777" description="Extracellular serine-rich protein" evidence="2">
    <location>
        <begin position="16"/>
        <end position="179"/>
    </location>
</feature>
<dbReference type="Gene3D" id="2.60.40.420">
    <property type="entry name" value="Cupredoxins - blue copper proteins"/>
    <property type="match status" value="1"/>
</dbReference>
<dbReference type="Proteomes" id="UP001251528">
    <property type="component" value="Unassembled WGS sequence"/>
</dbReference>
<dbReference type="PANTHER" id="PTHR34883">
    <property type="entry name" value="SERINE-RICH PROTEIN, PUTATIVE-RELATED-RELATED"/>
    <property type="match status" value="1"/>
</dbReference>